<dbReference type="KEGG" id="paca:ID47_01300"/>
<evidence type="ECO:0000313" key="1">
    <source>
        <dbReference type="EMBL" id="AIK95665.1"/>
    </source>
</evidence>
<evidence type="ECO:0008006" key="3">
    <source>
        <dbReference type="Google" id="ProtNLM"/>
    </source>
</evidence>
<proteinExistence type="predicted"/>
<dbReference type="OrthoDB" id="42441at2"/>
<name>A0A077AY43_9PROT</name>
<reference evidence="1 2" key="1">
    <citation type="submission" date="2014-07" db="EMBL/GenBank/DDBJ databases">
        <title>Comparative genomic insights into amoeba endosymbionts belonging to the families of Holosporaceae and Candidatus Midichloriaceae within Rickettsiales.</title>
        <authorList>
            <person name="Wang Z."/>
            <person name="Wu M."/>
        </authorList>
    </citation>
    <scope>NUCLEOTIDE SEQUENCE [LARGE SCALE GENOMIC DNA]</scope>
    <source>
        <strain evidence="1">PRA3</strain>
    </source>
</reference>
<gene>
    <name evidence="1" type="ORF">ID47_01300</name>
</gene>
<dbReference type="AlphaFoldDB" id="A0A077AY43"/>
<accession>A0A077AY43</accession>
<dbReference type="Proteomes" id="UP000028926">
    <property type="component" value="Chromosome"/>
</dbReference>
<dbReference type="EMBL" id="CP008941">
    <property type="protein sequence ID" value="AIK95665.1"/>
    <property type="molecule type" value="Genomic_DNA"/>
</dbReference>
<organism evidence="1 2">
    <name type="scientific">Candidatus Odyssella acanthamoebae</name>
    <dbReference type="NCBI Taxonomy" id="91604"/>
    <lineage>
        <taxon>Bacteria</taxon>
        <taxon>Pseudomonadati</taxon>
        <taxon>Pseudomonadota</taxon>
        <taxon>Alphaproteobacteria</taxon>
        <taxon>Holosporales</taxon>
        <taxon>Candidatus Paracaedibacteraceae</taxon>
        <taxon>Candidatus Odyssella</taxon>
    </lineage>
</organism>
<evidence type="ECO:0000313" key="2">
    <source>
        <dbReference type="Proteomes" id="UP000028926"/>
    </source>
</evidence>
<dbReference type="RefSeq" id="WP_038462963.1">
    <property type="nucleotide sequence ID" value="NZ_CP008941.1"/>
</dbReference>
<keyword evidence="2" id="KW-1185">Reference proteome</keyword>
<protein>
    <recommendedName>
        <fullName evidence="3">AbiEi antitoxin C-terminal domain-containing protein</fullName>
    </recommendedName>
</protein>
<sequence length="253" mass="29622">MILEFLKELTEAGYRIFTIKDAKQISKVLGTKESNIHYILRSLVSQGMIRPLYRGTYAVEDNILSGSPIHKFEIAMHLSRNGSICCWSALIFHELSDQILSTTFVFQFMPDKIRRSDYKYQIDHSQYQLIQTDAKQNWGVETIRFNELKINITDLERTLLDGLVYPQYCGGFREVMDSFLNAKYKINIEKLLEYAQRTSIATQKRLGWMLSHLGIPNLSDLKKQISTTRYDKLNPLGERRGKYNKEWMILENF</sequence>
<dbReference type="HOGENOM" id="CLU_082323_0_0_5"/>
<dbReference type="STRING" id="91604.ID47_01300"/>
<dbReference type="eggNOG" id="COG5340">
    <property type="taxonomic scope" value="Bacteria"/>
</dbReference>